<dbReference type="AlphaFoldDB" id="A0A183UKN1"/>
<dbReference type="PROSITE" id="PS00154">
    <property type="entry name" value="ATPASE_E1_E2"/>
    <property type="match status" value="1"/>
</dbReference>
<feature type="transmembrane region" description="Helical" evidence="9">
    <location>
        <begin position="820"/>
        <end position="845"/>
    </location>
</feature>
<dbReference type="EMBL" id="UYWY01020063">
    <property type="protein sequence ID" value="VDM40372.1"/>
    <property type="molecule type" value="Genomic_DNA"/>
</dbReference>
<dbReference type="InterPro" id="IPR008250">
    <property type="entry name" value="ATPase_P-typ_transduc_dom_A_sf"/>
</dbReference>
<dbReference type="InterPro" id="IPR001757">
    <property type="entry name" value="P_typ_ATPase"/>
</dbReference>
<keyword evidence="3 9" id="KW-0547">Nucleotide-binding</keyword>
<dbReference type="Gene3D" id="1.20.1110.10">
    <property type="entry name" value="Calcium-transporting ATPase, transmembrane domain"/>
    <property type="match status" value="1"/>
</dbReference>
<evidence type="ECO:0000313" key="13">
    <source>
        <dbReference type="Proteomes" id="UP000050794"/>
    </source>
</evidence>
<evidence type="ECO:0000313" key="14">
    <source>
        <dbReference type="WBParaSite" id="TCNE_0000905101-mRNA-1"/>
    </source>
</evidence>
<dbReference type="InterPro" id="IPR023299">
    <property type="entry name" value="ATPase_P-typ_cyto_dom_N"/>
</dbReference>
<dbReference type="Proteomes" id="UP000050794">
    <property type="component" value="Unassembled WGS sequence"/>
</dbReference>
<dbReference type="WBParaSite" id="TCNE_0000905101-mRNA-1">
    <property type="protein sequence ID" value="TCNE_0000905101-mRNA-1"/>
    <property type="gene ID" value="TCNE_0000905101"/>
</dbReference>
<dbReference type="GO" id="GO:0036376">
    <property type="term" value="P:sodium ion export across plasma membrane"/>
    <property type="evidence" value="ECO:0007669"/>
    <property type="project" value="TreeGrafter"/>
</dbReference>
<evidence type="ECO:0000256" key="4">
    <source>
        <dbReference type="ARBA" id="ARBA00022840"/>
    </source>
</evidence>
<keyword evidence="9" id="KW-0813">Transport</keyword>
<keyword evidence="9" id="KW-0633">Potassium transport</keyword>
<comment type="similarity">
    <text evidence="9">Belongs to the cation transport ATPase (P-type) (TC 3.A.3) family. Type IIC subfamily.</text>
</comment>
<keyword evidence="2 9" id="KW-0812">Transmembrane</keyword>
<dbReference type="Pfam" id="PF13246">
    <property type="entry name" value="Cation_ATPase"/>
    <property type="match status" value="1"/>
</dbReference>
<dbReference type="FunFam" id="1.20.1110.10:FF:000095">
    <property type="entry name" value="Sodium/potassium-transporting ATPase subunit alpha-1"/>
    <property type="match status" value="1"/>
</dbReference>
<keyword evidence="8 9" id="KW-0472">Membrane</keyword>
<keyword evidence="4 9" id="KW-0067">ATP-binding</keyword>
<dbReference type="NCBIfam" id="TIGR01494">
    <property type="entry name" value="ATPase_P-type"/>
    <property type="match status" value="2"/>
</dbReference>
<gene>
    <name evidence="12" type="ORF">TCNE_LOCUS9051</name>
</gene>
<dbReference type="Gene3D" id="3.40.50.1000">
    <property type="entry name" value="HAD superfamily/HAD-like"/>
    <property type="match status" value="1"/>
</dbReference>
<dbReference type="InterPro" id="IPR044492">
    <property type="entry name" value="P_typ_ATPase_HD_dom"/>
</dbReference>
<name>A0A183UKN1_TOXCA</name>
<dbReference type="InterPro" id="IPR050510">
    <property type="entry name" value="Cation_transp_ATPase_P-type"/>
</dbReference>
<comment type="caution">
    <text evidence="9">Lacks conserved residue(s) required for the propagation of feature annotation.</text>
</comment>
<comment type="subcellular location">
    <subcellularLocation>
        <location evidence="9">Cell membrane</location>
        <topology evidence="9">Multi-pass membrane protein</topology>
    </subcellularLocation>
    <subcellularLocation>
        <location evidence="1">Membrane</location>
        <topology evidence="1">Multi-pass membrane protein</topology>
    </subcellularLocation>
</comment>
<dbReference type="Pfam" id="PF00122">
    <property type="entry name" value="E1-E2_ATPase"/>
    <property type="match status" value="1"/>
</dbReference>
<evidence type="ECO:0000256" key="2">
    <source>
        <dbReference type="ARBA" id="ARBA00022692"/>
    </source>
</evidence>
<evidence type="ECO:0000256" key="6">
    <source>
        <dbReference type="ARBA" id="ARBA00022989"/>
    </source>
</evidence>
<keyword evidence="6 9" id="KW-1133">Transmembrane helix</keyword>
<dbReference type="Pfam" id="PF00689">
    <property type="entry name" value="Cation_ATPase_C"/>
    <property type="match status" value="1"/>
</dbReference>
<sequence length="867" mass="95415">MDSADLVLGDVVLLKGGDRIPADIRILTASGFKVDCSSLTGESEPQNRTPECSSKNPLETSNLALFGTNAVEGQCKGVVIGTADRTVMGRIASLTARVTPGKTPIAKEITHFIWIISIIAFFIGVVFFVVSLVLQYTFLEALVFLIGIIVANVPEGITATVTVCLTLTAVRMRKKNCLVKKLEGVETLGSTSIICSDKTGTLTQNRMSVTHIWVNGEVEVALAKKKGIADTSKRNTLDEKNDCGHRSFLLRCASLCSNADFIKSDKATEVTQREARGDASEVAILRYCESVCGDVHAYRQLYPKICEIPFSSANKYQVSIHKTSANRFLLVMKGAPEKILKCCSNIFIAGVEKPITDEVKESFKQAYEFLGGLGERVLGFCDLELDTKTYGPNYVFTNETPNFPLSGLRFLGLIAMIDPPRAAVPHAVRLCQTAGIQVVMVTGDHPITAQAIARQVHIVEERCSMTMIVNESDVIPKFEKKLGTNCIFLKFSSGSVKSRAVVIHGERLRSFSEGQLDEIIASFGQVVFARTSPAQKLQIVEAFQRAGGVVAVTGDGVNDAPALRKADIGIAMGIAGTDVSKEAADMILLDDNFASIVTGIEEGRIIFDNLKKSIAYTLTSNIPEISPFLAFVAVGLPLPLSVVAILCIDLGTDLWPAISIAYEEAESDIMKRPPRNSKRDKLVNARLMNFSYLHIGVMQAASAFMTYFFIMGFHGFLPSRLINLRKDWDNPEINDVEDSFGQQWTFESRKDLEHCCHGAFFYAIVVVQWADLIISKTRYNSLVSQGMSLSSYYSNVVLNEGLVFTTVLATALLFTPYVNAVFLLTPIRLEYALVSVPFAILIFVYDEVRKYFCRKYPGGWMYHETFY</sequence>
<evidence type="ECO:0000259" key="11">
    <source>
        <dbReference type="Pfam" id="PF00689"/>
    </source>
</evidence>
<accession>A0A183UKN1</accession>
<dbReference type="SUPFAM" id="SSF81653">
    <property type="entry name" value="Calcium ATPase, transduction domain A"/>
    <property type="match status" value="1"/>
</dbReference>
<dbReference type="GO" id="GO:0046872">
    <property type="term" value="F:metal ion binding"/>
    <property type="evidence" value="ECO:0007669"/>
    <property type="project" value="UniProtKB-KW"/>
</dbReference>
<dbReference type="GO" id="GO:0030007">
    <property type="term" value="P:intracellular potassium ion homeostasis"/>
    <property type="evidence" value="ECO:0007669"/>
    <property type="project" value="TreeGrafter"/>
</dbReference>
<dbReference type="PRINTS" id="PR00121">
    <property type="entry name" value="NAKATPASE"/>
</dbReference>
<keyword evidence="5" id="KW-1278">Translocase</keyword>
<reference evidence="12 13" key="2">
    <citation type="submission" date="2018-11" db="EMBL/GenBank/DDBJ databases">
        <authorList>
            <consortium name="Pathogen Informatics"/>
        </authorList>
    </citation>
    <scope>NUCLEOTIDE SEQUENCE [LARGE SCALE GENOMIC DNA]</scope>
</reference>
<evidence type="ECO:0000256" key="1">
    <source>
        <dbReference type="ARBA" id="ARBA00004141"/>
    </source>
</evidence>
<dbReference type="SFLD" id="SFLDF00027">
    <property type="entry name" value="p-type_atpase"/>
    <property type="match status" value="1"/>
</dbReference>
<dbReference type="SFLD" id="SFLDG00002">
    <property type="entry name" value="C1.7:_P-type_atpase_like"/>
    <property type="match status" value="1"/>
</dbReference>
<feature type="transmembrane region" description="Helical" evidence="9">
    <location>
        <begin position="112"/>
        <end position="136"/>
    </location>
</feature>
<reference evidence="14" key="1">
    <citation type="submission" date="2016-06" db="UniProtKB">
        <authorList>
            <consortium name="WormBaseParasite"/>
        </authorList>
    </citation>
    <scope>IDENTIFICATION</scope>
</reference>
<dbReference type="InterPro" id="IPR005775">
    <property type="entry name" value="P-type_ATPase_IIC"/>
</dbReference>
<dbReference type="FunFam" id="1.20.1110.10:FF:000038">
    <property type="entry name" value="Sodium/potassium-transporting ATPase subunit alpha"/>
    <property type="match status" value="1"/>
</dbReference>
<dbReference type="GO" id="GO:0005524">
    <property type="term" value="F:ATP binding"/>
    <property type="evidence" value="ECO:0007669"/>
    <property type="project" value="UniProtKB-KW"/>
</dbReference>
<keyword evidence="9" id="KW-0479">Metal-binding</keyword>
<evidence type="ECO:0000256" key="9">
    <source>
        <dbReference type="RuleBase" id="RU362084"/>
    </source>
</evidence>
<dbReference type="GO" id="GO:0016887">
    <property type="term" value="F:ATP hydrolysis activity"/>
    <property type="evidence" value="ECO:0007669"/>
    <property type="project" value="InterPro"/>
</dbReference>
<dbReference type="NCBIfam" id="TIGR01106">
    <property type="entry name" value="ATPase-IIC_X-K"/>
    <property type="match status" value="1"/>
</dbReference>
<keyword evidence="13" id="KW-1185">Reference proteome</keyword>
<dbReference type="SUPFAM" id="SSF81660">
    <property type="entry name" value="Metal cation-transporting ATPase, ATP-binding domain N"/>
    <property type="match status" value="1"/>
</dbReference>
<dbReference type="Gene3D" id="2.70.150.10">
    <property type="entry name" value="Calcium-transporting ATPase, cytoplasmic transduction domain A"/>
    <property type="match status" value="1"/>
</dbReference>
<dbReference type="GO" id="GO:0005886">
    <property type="term" value="C:plasma membrane"/>
    <property type="evidence" value="ECO:0007669"/>
    <property type="project" value="UniProtKB-SubCell"/>
</dbReference>
<dbReference type="Gene3D" id="3.40.1110.10">
    <property type="entry name" value="Calcium-transporting ATPase, cytoplasmic domain N"/>
    <property type="match status" value="1"/>
</dbReference>
<feature type="domain" description="P-type ATPase A" evidence="10">
    <location>
        <begin position="2"/>
        <end position="95"/>
    </location>
</feature>
<feature type="transmembrane region" description="Helical" evidence="9">
    <location>
        <begin position="692"/>
        <end position="717"/>
    </location>
</feature>
<dbReference type="GO" id="GO:1990573">
    <property type="term" value="P:potassium ion import across plasma membrane"/>
    <property type="evidence" value="ECO:0007669"/>
    <property type="project" value="TreeGrafter"/>
</dbReference>
<dbReference type="SUPFAM" id="SSF81665">
    <property type="entry name" value="Calcium ATPase, transmembrane domain M"/>
    <property type="match status" value="1"/>
</dbReference>
<evidence type="ECO:0000259" key="10">
    <source>
        <dbReference type="Pfam" id="PF00122"/>
    </source>
</evidence>
<dbReference type="InterPro" id="IPR023214">
    <property type="entry name" value="HAD_sf"/>
</dbReference>
<dbReference type="GO" id="GO:0006883">
    <property type="term" value="P:intracellular sodium ion homeostasis"/>
    <property type="evidence" value="ECO:0007669"/>
    <property type="project" value="TreeGrafter"/>
</dbReference>
<dbReference type="FunFam" id="3.40.50.1000:FF:000083">
    <property type="entry name" value="Sodium/potassium-transporting ATPase subunit alpha"/>
    <property type="match status" value="1"/>
</dbReference>
<dbReference type="InterPro" id="IPR018303">
    <property type="entry name" value="ATPase_P-typ_P_site"/>
</dbReference>
<organism evidence="13 14">
    <name type="scientific">Toxocara canis</name>
    <name type="common">Canine roundworm</name>
    <dbReference type="NCBI Taxonomy" id="6265"/>
    <lineage>
        <taxon>Eukaryota</taxon>
        <taxon>Metazoa</taxon>
        <taxon>Ecdysozoa</taxon>
        <taxon>Nematoda</taxon>
        <taxon>Chromadorea</taxon>
        <taxon>Rhabditida</taxon>
        <taxon>Spirurina</taxon>
        <taxon>Ascaridomorpha</taxon>
        <taxon>Ascaridoidea</taxon>
        <taxon>Toxocaridae</taxon>
        <taxon>Toxocara</taxon>
    </lineage>
</organism>
<dbReference type="InterPro" id="IPR023298">
    <property type="entry name" value="ATPase_P-typ_TM_dom_sf"/>
</dbReference>
<dbReference type="SFLD" id="SFLDS00003">
    <property type="entry name" value="Haloacid_Dehalogenase"/>
    <property type="match status" value="1"/>
</dbReference>
<dbReference type="InterPro" id="IPR006068">
    <property type="entry name" value="ATPase_P-typ_cation-transptr_C"/>
</dbReference>
<evidence type="ECO:0000256" key="5">
    <source>
        <dbReference type="ARBA" id="ARBA00022967"/>
    </source>
</evidence>
<keyword evidence="7 9" id="KW-0406">Ion transport</keyword>
<dbReference type="InterPro" id="IPR059000">
    <property type="entry name" value="ATPase_P-type_domA"/>
</dbReference>
<feature type="domain" description="Cation-transporting P-type ATPase C-terminal" evidence="11">
    <location>
        <begin position="637"/>
        <end position="852"/>
    </location>
</feature>
<protein>
    <recommendedName>
        <fullName evidence="9">Sodium/potassium-transporting ATPase subunit alpha</fullName>
    </recommendedName>
</protein>
<keyword evidence="9" id="KW-0630">Potassium</keyword>
<dbReference type="PANTHER" id="PTHR43294">
    <property type="entry name" value="SODIUM/POTASSIUM-TRANSPORTING ATPASE SUBUNIT ALPHA"/>
    <property type="match status" value="1"/>
</dbReference>
<feature type="transmembrane region" description="Helical" evidence="9">
    <location>
        <begin position="142"/>
        <end position="170"/>
    </location>
</feature>
<dbReference type="GO" id="GO:1902600">
    <property type="term" value="P:proton transmembrane transport"/>
    <property type="evidence" value="ECO:0007669"/>
    <property type="project" value="TreeGrafter"/>
</dbReference>
<evidence type="ECO:0000256" key="7">
    <source>
        <dbReference type="ARBA" id="ARBA00023065"/>
    </source>
</evidence>
<dbReference type="PRINTS" id="PR00119">
    <property type="entry name" value="CATATPASE"/>
</dbReference>
<feature type="transmembrane region" description="Helical" evidence="9">
    <location>
        <begin position="792"/>
        <end position="814"/>
    </location>
</feature>
<evidence type="ECO:0000256" key="8">
    <source>
        <dbReference type="ARBA" id="ARBA00023136"/>
    </source>
</evidence>
<proteinExistence type="inferred from homology"/>
<evidence type="ECO:0000256" key="3">
    <source>
        <dbReference type="ARBA" id="ARBA00022741"/>
    </source>
</evidence>
<evidence type="ECO:0000313" key="12">
    <source>
        <dbReference type="EMBL" id="VDM40372.1"/>
    </source>
</evidence>
<dbReference type="FunFam" id="3.40.50.1000:FF:000001">
    <property type="entry name" value="Phospholipid-transporting ATPase IC"/>
    <property type="match status" value="1"/>
</dbReference>
<dbReference type="SUPFAM" id="SSF56784">
    <property type="entry name" value="HAD-like"/>
    <property type="match status" value="1"/>
</dbReference>
<dbReference type="GO" id="GO:0005391">
    <property type="term" value="F:P-type sodium:potassium-exchanging transporter activity"/>
    <property type="evidence" value="ECO:0007669"/>
    <property type="project" value="TreeGrafter"/>
</dbReference>
<dbReference type="PANTHER" id="PTHR43294:SF18">
    <property type="entry name" value="SODIUM_POTASSIUM-TRANSPORTING ATPASE SUBUNIT ALPHA"/>
    <property type="match status" value="1"/>
</dbReference>
<dbReference type="InterPro" id="IPR036412">
    <property type="entry name" value="HAD-like_sf"/>
</dbReference>